<dbReference type="AlphaFoldDB" id="A0A7T3V5Z0"/>
<dbReference type="KEGG" id="tper:IWA51_02285"/>
<dbReference type="RefSeq" id="WP_198442992.1">
    <property type="nucleotide sequence ID" value="NZ_CBCSHE010000027.1"/>
</dbReference>
<proteinExistence type="predicted"/>
<evidence type="ECO:0000313" key="2">
    <source>
        <dbReference type="Proteomes" id="UP000595224"/>
    </source>
</evidence>
<gene>
    <name evidence="1" type="ORF">IWA51_02285</name>
</gene>
<dbReference type="EMBL" id="CP064936">
    <property type="protein sequence ID" value="QQA01465.1"/>
    <property type="molecule type" value="Genomic_DNA"/>
</dbReference>
<accession>A0A7T3V5Z0</accession>
<organism evidence="1 2">
    <name type="scientific">Treponema peruense</name>
    <dbReference type="NCBI Taxonomy" id="2787628"/>
    <lineage>
        <taxon>Bacteria</taxon>
        <taxon>Pseudomonadati</taxon>
        <taxon>Spirochaetota</taxon>
        <taxon>Spirochaetia</taxon>
        <taxon>Spirochaetales</taxon>
        <taxon>Treponemataceae</taxon>
        <taxon>Treponema</taxon>
    </lineage>
</organism>
<sequence>MKLKIPVLLAIIFQLVSCTVYDKNYKTFIEIPELYLMNKLDNKISVEAYYDDNGKESLWESKKIEINPSETKQIMDWVYPIKLIIFKEEEDRVFEYSGRNDQLNENSLNTGGMKIISSKVIFDDTKYEYNKIPYEIYDFNWLGDISEENIVGLRYNLVYSE</sequence>
<evidence type="ECO:0000313" key="1">
    <source>
        <dbReference type="EMBL" id="QQA01465.1"/>
    </source>
</evidence>
<protein>
    <submittedName>
        <fullName evidence="1">Uncharacterized protein</fullName>
    </submittedName>
</protein>
<name>A0A7T3V5Z0_9SPIR</name>
<reference evidence="1 2" key="1">
    <citation type="submission" date="2020-11" db="EMBL/GenBank/DDBJ databases">
        <title>Treponema Peruensis nv. sp., first commensal Treponema isolated from human feces.</title>
        <authorList>
            <person name="Belkhou C."/>
            <person name="Raes J."/>
        </authorList>
    </citation>
    <scope>NUCLEOTIDE SEQUENCE [LARGE SCALE GENOMIC DNA]</scope>
    <source>
        <strain evidence="1 2">RCC2812</strain>
    </source>
</reference>
<dbReference type="Proteomes" id="UP000595224">
    <property type="component" value="Chromosome"/>
</dbReference>
<keyword evidence="2" id="KW-1185">Reference proteome</keyword>